<evidence type="ECO:0000313" key="3">
    <source>
        <dbReference type="Proteomes" id="UP000244496"/>
    </source>
</evidence>
<dbReference type="Proteomes" id="UP000244496">
    <property type="component" value="Chromosome"/>
</dbReference>
<organism evidence="2 3">
    <name type="scientific">Paragemmobacter aquarius</name>
    <dbReference type="NCBI Taxonomy" id="2169400"/>
    <lineage>
        <taxon>Bacteria</taxon>
        <taxon>Pseudomonadati</taxon>
        <taxon>Pseudomonadota</taxon>
        <taxon>Alphaproteobacteria</taxon>
        <taxon>Rhodobacterales</taxon>
        <taxon>Paracoccaceae</taxon>
        <taxon>Paragemmobacter</taxon>
    </lineage>
</organism>
<sequence>MPRDPSFRMLVTARMRFATVGAITMSRGRTVGPMCPSEQTRQDRMRVARSRGGHGISVLHPGRWGVVMVQIGSGTDWIALSDRAGQTGGADVADGLFVAELRLPIDGPQVLLDQRSADGAEVFSILHDAAAGLSVLHRRDGRLTRHELPGPLPVDRATARLEFGWNTGRDLWRLEFGLLTDGHGTGLRIEAQGRGVQGLGAGMLSDLCAGRGQRHDAVLWFGVTGGAMPARRAWVGPRSKLRTVRGPVAAEDLRVGEVVVTRNGLVPILGLARHAVPARGSFQPVLLRAPWFGASDILVSGEQLVRLGGPEAEYLFGEEEVLVPAHLLVDGQSALAEVRRAVVKGITVDLGGAELIEVQGCTLCTEPPPGLELPLRLLDRYEAVPLLAQLGRLPQRAVG</sequence>
<accession>A0A2S0UNS7</accession>
<proteinExistence type="predicted"/>
<dbReference type="Pfam" id="PF13403">
    <property type="entry name" value="Hint_2"/>
    <property type="match status" value="1"/>
</dbReference>
<evidence type="ECO:0000259" key="1">
    <source>
        <dbReference type="Pfam" id="PF13403"/>
    </source>
</evidence>
<reference evidence="2 3" key="1">
    <citation type="submission" date="2018-04" db="EMBL/GenBank/DDBJ databases">
        <title>Genome sequencing of Gemmobacter.</title>
        <authorList>
            <person name="Yi H."/>
            <person name="Baek M.-G."/>
        </authorList>
    </citation>
    <scope>NUCLEOTIDE SEQUENCE [LARGE SCALE GENOMIC DNA]</scope>
    <source>
        <strain evidence="2 3">HYN0069</strain>
    </source>
</reference>
<name>A0A2S0UNS7_9RHOB</name>
<evidence type="ECO:0000313" key="2">
    <source>
        <dbReference type="EMBL" id="AWB49463.1"/>
    </source>
</evidence>
<keyword evidence="3" id="KW-1185">Reference proteome</keyword>
<dbReference type="KEGG" id="geh:HYN69_14005"/>
<gene>
    <name evidence="2" type="ORF">HYN69_14005</name>
</gene>
<protein>
    <recommendedName>
        <fullName evidence="1">Hedgehog/Intein (Hint) domain-containing protein</fullName>
    </recommendedName>
</protein>
<feature type="domain" description="Hedgehog/Intein (Hint)" evidence="1">
    <location>
        <begin position="239"/>
        <end position="361"/>
    </location>
</feature>
<dbReference type="AlphaFoldDB" id="A0A2S0UNS7"/>
<dbReference type="EMBL" id="CP028918">
    <property type="protein sequence ID" value="AWB49463.1"/>
    <property type="molecule type" value="Genomic_DNA"/>
</dbReference>
<dbReference type="InterPro" id="IPR028992">
    <property type="entry name" value="Hedgehog/Intein_dom"/>
</dbReference>